<comment type="caution">
    <text evidence="6">The sequence shown here is derived from an EMBL/GenBank/DDBJ whole genome shotgun (WGS) entry which is preliminary data.</text>
</comment>
<name>A0ABV4AGW5_9GAMM</name>
<proteinExistence type="inferred from homology"/>
<dbReference type="Gene3D" id="1.10.10.10">
    <property type="entry name" value="Winged helix-like DNA-binding domain superfamily/Winged helix DNA-binding domain"/>
    <property type="match status" value="1"/>
</dbReference>
<dbReference type="EMBL" id="JBGCUO010000001">
    <property type="protein sequence ID" value="MEY1661677.1"/>
    <property type="molecule type" value="Genomic_DNA"/>
</dbReference>
<keyword evidence="3" id="KW-0238">DNA-binding</keyword>
<dbReference type="CDD" id="cd08471">
    <property type="entry name" value="PBP2_CrgA_like_2"/>
    <property type="match status" value="1"/>
</dbReference>
<comment type="similarity">
    <text evidence="1">Belongs to the LysR transcriptional regulatory family.</text>
</comment>
<keyword evidence="7" id="KW-1185">Reference proteome</keyword>
<dbReference type="Proteomes" id="UP001562065">
    <property type="component" value="Unassembled WGS sequence"/>
</dbReference>
<feature type="domain" description="HTH lysR-type" evidence="5">
    <location>
        <begin position="1"/>
        <end position="59"/>
    </location>
</feature>
<evidence type="ECO:0000256" key="4">
    <source>
        <dbReference type="ARBA" id="ARBA00023163"/>
    </source>
</evidence>
<dbReference type="InterPro" id="IPR036388">
    <property type="entry name" value="WH-like_DNA-bd_sf"/>
</dbReference>
<evidence type="ECO:0000256" key="1">
    <source>
        <dbReference type="ARBA" id="ARBA00009437"/>
    </source>
</evidence>
<sequence length="297" mass="32655">MDKLKAMATFVRIIDHGSLSAAAEAQGQSPGAVVRSLAALERALQVRLLNRTTRQLALTEEGQRYLDHCRDILARIDREEAALRDDPDTPSGTVRVTAPETFGRYHLAPLVNRFLQTHPAMRIQLVLDDRPLNLVEAGLDLALRIGQLPDSSLVARRLGTMPTVLCASPDYLASRGVPDLPAALSNHACVTFAPQGPIWRFRMAGEELAVRIDPTLVTNQIDSARQACLAGLGFGRFFHYQVREALADGSLVRVLQDYEPAPAPVQLTYPHAALLPHRVRYLIDWLTPQLAPQLTAA</sequence>
<dbReference type="PANTHER" id="PTHR30537:SF5">
    <property type="entry name" value="HTH-TYPE TRANSCRIPTIONAL ACTIVATOR TTDR-RELATED"/>
    <property type="match status" value="1"/>
</dbReference>
<dbReference type="InterPro" id="IPR005119">
    <property type="entry name" value="LysR_subst-bd"/>
</dbReference>
<evidence type="ECO:0000256" key="2">
    <source>
        <dbReference type="ARBA" id="ARBA00023015"/>
    </source>
</evidence>
<evidence type="ECO:0000256" key="3">
    <source>
        <dbReference type="ARBA" id="ARBA00023125"/>
    </source>
</evidence>
<organism evidence="6 7">
    <name type="scientific">Isoalcanivorax beigongshangi</name>
    <dbReference type="NCBI Taxonomy" id="3238810"/>
    <lineage>
        <taxon>Bacteria</taxon>
        <taxon>Pseudomonadati</taxon>
        <taxon>Pseudomonadota</taxon>
        <taxon>Gammaproteobacteria</taxon>
        <taxon>Oceanospirillales</taxon>
        <taxon>Alcanivoracaceae</taxon>
        <taxon>Isoalcanivorax</taxon>
    </lineage>
</organism>
<accession>A0ABV4AGW5</accession>
<protein>
    <submittedName>
        <fullName evidence="6">LysR family transcriptional regulator</fullName>
    </submittedName>
</protein>
<dbReference type="Gene3D" id="3.40.190.290">
    <property type="match status" value="1"/>
</dbReference>
<dbReference type="RefSeq" id="WP_369454927.1">
    <property type="nucleotide sequence ID" value="NZ_JBGCUO010000001.1"/>
</dbReference>
<dbReference type="Pfam" id="PF00126">
    <property type="entry name" value="HTH_1"/>
    <property type="match status" value="1"/>
</dbReference>
<evidence type="ECO:0000313" key="7">
    <source>
        <dbReference type="Proteomes" id="UP001562065"/>
    </source>
</evidence>
<gene>
    <name evidence="6" type="ORF">AB5I84_05880</name>
</gene>
<dbReference type="PROSITE" id="PS50931">
    <property type="entry name" value="HTH_LYSR"/>
    <property type="match status" value="1"/>
</dbReference>
<dbReference type="InterPro" id="IPR036390">
    <property type="entry name" value="WH_DNA-bd_sf"/>
</dbReference>
<dbReference type="InterPro" id="IPR058163">
    <property type="entry name" value="LysR-type_TF_proteobact-type"/>
</dbReference>
<dbReference type="Pfam" id="PF03466">
    <property type="entry name" value="LysR_substrate"/>
    <property type="match status" value="1"/>
</dbReference>
<dbReference type="PANTHER" id="PTHR30537">
    <property type="entry name" value="HTH-TYPE TRANSCRIPTIONAL REGULATOR"/>
    <property type="match status" value="1"/>
</dbReference>
<evidence type="ECO:0000313" key="6">
    <source>
        <dbReference type="EMBL" id="MEY1661677.1"/>
    </source>
</evidence>
<evidence type="ECO:0000259" key="5">
    <source>
        <dbReference type="PROSITE" id="PS50931"/>
    </source>
</evidence>
<reference evidence="6 7" key="1">
    <citation type="submission" date="2024-07" db="EMBL/GenBank/DDBJ databases">
        <authorList>
            <person name="Ren Q."/>
        </authorList>
    </citation>
    <scope>NUCLEOTIDE SEQUENCE [LARGE SCALE GENOMIC DNA]</scope>
    <source>
        <strain evidence="6 7">REN37</strain>
    </source>
</reference>
<dbReference type="SUPFAM" id="SSF53850">
    <property type="entry name" value="Periplasmic binding protein-like II"/>
    <property type="match status" value="1"/>
</dbReference>
<keyword evidence="2" id="KW-0805">Transcription regulation</keyword>
<dbReference type="SUPFAM" id="SSF46785">
    <property type="entry name" value="Winged helix' DNA-binding domain"/>
    <property type="match status" value="1"/>
</dbReference>
<keyword evidence="4" id="KW-0804">Transcription</keyword>
<dbReference type="InterPro" id="IPR000847">
    <property type="entry name" value="LysR_HTH_N"/>
</dbReference>